<protein>
    <submittedName>
        <fullName evidence="1">Uncharacterized protein</fullName>
    </submittedName>
</protein>
<accession>A0A7S6WRV1</accession>
<dbReference type="EMBL" id="CP061839">
    <property type="protein sequence ID" value="QOW62170.1"/>
    <property type="molecule type" value="Genomic_DNA"/>
</dbReference>
<evidence type="ECO:0000313" key="2">
    <source>
        <dbReference type="Proteomes" id="UP000593915"/>
    </source>
</evidence>
<dbReference type="AlphaFoldDB" id="A0A7S6WRV1"/>
<evidence type="ECO:0000313" key="1">
    <source>
        <dbReference type="EMBL" id="QOW62170.1"/>
    </source>
</evidence>
<name>A0A7S6WRV1_9SPIR</name>
<reference evidence="1 2" key="1">
    <citation type="submission" date="2020-09" db="EMBL/GenBank/DDBJ databases">
        <title>Characterization of Treponema spp. from bovine digital dermatitis in Korea.</title>
        <authorList>
            <person name="Espiritu H.M."/>
            <person name="Cho Y.I."/>
            <person name="Mamuad L."/>
        </authorList>
    </citation>
    <scope>NUCLEOTIDE SEQUENCE [LARGE SCALE GENOMIC DNA]</scope>
    <source>
        <strain evidence="1 2">KS1</strain>
    </source>
</reference>
<proteinExistence type="predicted"/>
<gene>
    <name evidence="1" type="ORF">IFE08_08235</name>
</gene>
<dbReference type="Proteomes" id="UP000593915">
    <property type="component" value="Chromosome"/>
</dbReference>
<sequence>MAKFLVENRLKMTGGELAEFLNTNGYTTSYGSRFEGGRGIYTVIRNCWHYYHNKNESETEKNIENAFVNSYGYPAFW</sequence>
<organism evidence="1 2">
    <name type="scientific">Treponema pedis</name>
    <dbReference type="NCBI Taxonomy" id="409322"/>
    <lineage>
        <taxon>Bacteria</taxon>
        <taxon>Pseudomonadati</taxon>
        <taxon>Spirochaetota</taxon>
        <taxon>Spirochaetia</taxon>
        <taxon>Spirochaetales</taxon>
        <taxon>Treponemataceae</taxon>
        <taxon>Treponema</taxon>
    </lineage>
</organism>